<evidence type="ECO:0000256" key="1">
    <source>
        <dbReference type="ARBA" id="ARBA00011063"/>
    </source>
</evidence>
<dbReference type="InterPro" id="IPR017867">
    <property type="entry name" value="Tyr_phospatase_low_mol_wt"/>
</dbReference>
<accession>A0ABP7MUQ2</accession>
<proteinExistence type="inferred from homology"/>
<dbReference type="Pfam" id="PF01451">
    <property type="entry name" value="LMWPc"/>
    <property type="match status" value="1"/>
</dbReference>
<keyword evidence="3" id="KW-0904">Protein phosphatase</keyword>
<comment type="caution">
    <text evidence="5">The sequence shown here is derived from an EMBL/GenBank/DDBJ whole genome shotgun (WGS) entry which is preliminary data.</text>
</comment>
<evidence type="ECO:0000259" key="4">
    <source>
        <dbReference type="SMART" id="SM00226"/>
    </source>
</evidence>
<dbReference type="SMART" id="SM00226">
    <property type="entry name" value="LMWPc"/>
    <property type="match status" value="1"/>
</dbReference>
<dbReference type="SUPFAM" id="SSF52788">
    <property type="entry name" value="Phosphotyrosine protein phosphatases I"/>
    <property type="match status" value="1"/>
</dbReference>
<dbReference type="PANTHER" id="PTHR11717:SF31">
    <property type="entry name" value="LOW MOLECULAR WEIGHT PROTEIN-TYROSINE-PHOSPHATASE ETP-RELATED"/>
    <property type="match status" value="1"/>
</dbReference>
<dbReference type="InterPro" id="IPR023485">
    <property type="entry name" value="Ptyr_pPase"/>
</dbReference>
<gene>
    <name evidence="5" type="ORF">GCM10022383_06300</name>
</gene>
<dbReference type="PANTHER" id="PTHR11717">
    <property type="entry name" value="LOW MOLECULAR WEIGHT PROTEIN TYROSINE PHOSPHATASE"/>
    <property type="match status" value="1"/>
</dbReference>
<keyword evidence="6" id="KW-1185">Reference proteome</keyword>
<sequence length="218" mass="23467">MSPASEFSLARLFESTHEPVPDLRPNILTVCTGNICRSPLAETVLATRIADLDVRVHSAGTQALVGHAMPPEARELAERNGVAPAGAAAHRARLLTESLMHAADLVLTMTAQHTTAAVQLAPRRMHRTFTVREFARLAATLDDGVLRSVARGAGTARARFNALVQAVSDQRGVAPRAVENEDVVDPYRQSAAVYELSASQIIPALDQVERVARLALQR</sequence>
<reference evidence="6" key="1">
    <citation type="journal article" date="2019" name="Int. J. Syst. Evol. Microbiol.">
        <title>The Global Catalogue of Microorganisms (GCM) 10K type strain sequencing project: providing services to taxonomists for standard genome sequencing and annotation.</title>
        <authorList>
            <consortium name="The Broad Institute Genomics Platform"/>
            <consortium name="The Broad Institute Genome Sequencing Center for Infectious Disease"/>
            <person name="Wu L."/>
            <person name="Ma J."/>
        </authorList>
    </citation>
    <scope>NUCLEOTIDE SEQUENCE [LARGE SCALE GENOMIC DNA]</scope>
    <source>
        <strain evidence="6">JCM 17024</strain>
    </source>
</reference>
<feature type="domain" description="Phosphotyrosine protein phosphatase I" evidence="4">
    <location>
        <begin position="25"/>
        <end position="217"/>
    </location>
</feature>
<evidence type="ECO:0000256" key="2">
    <source>
        <dbReference type="ARBA" id="ARBA00022801"/>
    </source>
</evidence>
<dbReference type="Gene3D" id="3.40.50.2300">
    <property type="match status" value="1"/>
</dbReference>
<dbReference type="PRINTS" id="PR00719">
    <property type="entry name" value="LMWPTPASE"/>
</dbReference>
<protein>
    <submittedName>
        <fullName evidence="5">Low molecular weight phosphatase family protein</fullName>
    </submittedName>
</protein>
<evidence type="ECO:0000256" key="3">
    <source>
        <dbReference type="ARBA" id="ARBA00022912"/>
    </source>
</evidence>
<dbReference type="Proteomes" id="UP001501591">
    <property type="component" value="Unassembled WGS sequence"/>
</dbReference>
<dbReference type="InterPro" id="IPR036196">
    <property type="entry name" value="Ptyr_pPase_sf"/>
</dbReference>
<evidence type="ECO:0000313" key="6">
    <source>
        <dbReference type="Proteomes" id="UP001501591"/>
    </source>
</evidence>
<keyword evidence="2" id="KW-0378">Hydrolase</keyword>
<evidence type="ECO:0000313" key="5">
    <source>
        <dbReference type="EMBL" id="GAA3930368.1"/>
    </source>
</evidence>
<name>A0ABP7MUQ2_9MICO</name>
<dbReference type="InterPro" id="IPR050438">
    <property type="entry name" value="LMW_PTPase"/>
</dbReference>
<dbReference type="EMBL" id="BAABCP010000001">
    <property type="protein sequence ID" value="GAA3930368.1"/>
    <property type="molecule type" value="Genomic_DNA"/>
</dbReference>
<organism evidence="5 6">
    <name type="scientific">Microbacterium soli</name>
    <dbReference type="NCBI Taxonomy" id="446075"/>
    <lineage>
        <taxon>Bacteria</taxon>
        <taxon>Bacillati</taxon>
        <taxon>Actinomycetota</taxon>
        <taxon>Actinomycetes</taxon>
        <taxon>Micrococcales</taxon>
        <taxon>Microbacteriaceae</taxon>
        <taxon>Microbacterium</taxon>
    </lineage>
</organism>
<comment type="similarity">
    <text evidence="1">Belongs to the low molecular weight phosphotyrosine protein phosphatase family.</text>
</comment>